<comment type="caution">
    <text evidence="1">The sequence shown here is derived from an EMBL/GenBank/DDBJ whole genome shotgun (WGS) entry which is preliminary data.</text>
</comment>
<dbReference type="AlphaFoldDB" id="A0A438G737"/>
<name>A0A438G737_VITVI</name>
<dbReference type="PANTHER" id="PTHR36617">
    <property type="entry name" value="PROTEIN, PUTATIVE-RELATED"/>
    <property type="match status" value="1"/>
</dbReference>
<accession>A0A438G737</accession>
<evidence type="ECO:0000313" key="2">
    <source>
        <dbReference type="Proteomes" id="UP000288805"/>
    </source>
</evidence>
<dbReference type="PANTHER" id="PTHR36617:SF16">
    <property type="entry name" value="OS04G0516500 PROTEIN"/>
    <property type="match status" value="1"/>
</dbReference>
<sequence length="173" mass="20599">MNSAILCKWNWRYANEREALWRRVINLKYGEEEGGWHTRDVIGRNGVRLWKTIRKKWWLLDGRVAYHVGNGQRVRFWKDKWFGIPLEMVMVGLLFLQGRLNDWEIDLVKRLLQKIHAFRVQREEEDRVIWSASNDSAFSVKSLYSMLEKGGSSMFPSERIWGVRVPPKVAFFA</sequence>
<dbReference type="EMBL" id="QGNW01000554">
    <property type="protein sequence ID" value="RVW68033.1"/>
    <property type="molecule type" value="Genomic_DNA"/>
</dbReference>
<reference evidence="1 2" key="1">
    <citation type="journal article" date="2018" name="PLoS Genet.">
        <title>Population sequencing reveals clonal diversity and ancestral inbreeding in the grapevine cultivar Chardonnay.</title>
        <authorList>
            <person name="Roach M.J."/>
            <person name="Johnson D.L."/>
            <person name="Bohlmann J."/>
            <person name="van Vuuren H.J."/>
            <person name="Jones S.J."/>
            <person name="Pretorius I.S."/>
            <person name="Schmidt S.A."/>
            <person name="Borneman A.R."/>
        </authorList>
    </citation>
    <scope>NUCLEOTIDE SEQUENCE [LARGE SCALE GENOMIC DNA]</scope>
    <source>
        <strain evidence="2">cv. Chardonnay</strain>
        <tissue evidence="1">Leaf</tissue>
    </source>
</reference>
<organism evidence="1 2">
    <name type="scientific">Vitis vinifera</name>
    <name type="common">Grape</name>
    <dbReference type="NCBI Taxonomy" id="29760"/>
    <lineage>
        <taxon>Eukaryota</taxon>
        <taxon>Viridiplantae</taxon>
        <taxon>Streptophyta</taxon>
        <taxon>Embryophyta</taxon>
        <taxon>Tracheophyta</taxon>
        <taxon>Spermatophyta</taxon>
        <taxon>Magnoliopsida</taxon>
        <taxon>eudicotyledons</taxon>
        <taxon>Gunneridae</taxon>
        <taxon>Pentapetalae</taxon>
        <taxon>rosids</taxon>
        <taxon>Vitales</taxon>
        <taxon>Vitaceae</taxon>
        <taxon>Viteae</taxon>
        <taxon>Vitis</taxon>
    </lineage>
</organism>
<evidence type="ECO:0000313" key="1">
    <source>
        <dbReference type="EMBL" id="RVW68033.1"/>
    </source>
</evidence>
<protein>
    <submittedName>
        <fullName evidence="1">Uncharacterized protein</fullName>
    </submittedName>
</protein>
<proteinExistence type="predicted"/>
<gene>
    <name evidence="1" type="ORF">CK203_064813</name>
</gene>
<dbReference type="Proteomes" id="UP000288805">
    <property type="component" value="Unassembled WGS sequence"/>
</dbReference>